<dbReference type="EMBL" id="JAAOAN010000113">
    <property type="protein sequence ID" value="KAF5721581.1"/>
    <property type="molecule type" value="Genomic_DNA"/>
</dbReference>
<name>A0A8H5Z1Q6_9HYPO</name>
<evidence type="ECO:0000259" key="1">
    <source>
        <dbReference type="Pfam" id="PF12770"/>
    </source>
</evidence>
<protein>
    <submittedName>
        <fullName evidence="2">TPR domain-containing protein</fullName>
    </submittedName>
</protein>
<proteinExistence type="predicted"/>
<sequence length="841" mass="93700">MEKLDKDIFEATKNIPTEPGKDDTAIESRERLANLLITRYQQTGNTDDLRESLRHKMLLFRSLYFPIEASLWYTVLIDEALGFDVPCRYKETNDLEDLRVAIAICWQVFFEEPSNAEHEAIRIRLPFVLRTLTLELYEKSGNLGDIELAASYSRRVLPLIPDDVEDRANPLDEFARTLFKKYQVQENPDVLPVGIPLSRDAVSWTPESHREKPARIANLGAWLLRRYEKHGNTNDLLEAIEKTELAISSLDKDNFNQLRFLTNLGIMLSRQLELTWDESDPDQVGILPSRDNIGRGLQANSIAHSLLGIEAARDTIRIFKFHGKLEEANSLTQKALHLLPMASHPSIACQDQQHAIHQMSRLAAEAGSVSLLLGKTEEALLSIELSCEIILYHLFKYRSKLSLLQQDDERLAKRFDQMRSTAAQPVDTVDQVTIQDRIVPEYPDFAEDFALELPRIRNRPNFGNFLTLPNLDDLVNGVTDGSIVIVNITPLSSDAIIILPSGKVSSLSLPKATSVGNSFLDQYSQAFSRIRKSQSIDPQDIDSGKDLYDEQFLNWLWTACVDPILKEIARSQSSSPTPRVWWIGTGIASEFPFHAAGNSEGSTLDNVISSYIPSITSLIEARASMASSGNNGERTSLTVVTMPRDSDGCQPSGPTEVLQMIEETLGETVKVVKLSEPSLEEVLESLHRSHVIHFACHGYSDPLNPSQSYVQVRRGLSTDADEGKVTVELMSNNTTLGKTPIAFLSLYPPAEGKTELSPDGGLGIISAFQLAGLKHVVGSLSNSDGASHAHVTKSFYQSLKENGLGENTDWMVAKALHDALRSARDHDKDPHWWAPYIHSGA</sequence>
<gene>
    <name evidence="2" type="ORF">FMUND_3533</name>
</gene>
<dbReference type="Pfam" id="PF12770">
    <property type="entry name" value="CHAT"/>
    <property type="match status" value="1"/>
</dbReference>
<dbReference type="OrthoDB" id="9991317at2759"/>
<organism evidence="2 3">
    <name type="scientific">Fusarium mundagurra</name>
    <dbReference type="NCBI Taxonomy" id="1567541"/>
    <lineage>
        <taxon>Eukaryota</taxon>
        <taxon>Fungi</taxon>
        <taxon>Dikarya</taxon>
        <taxon>Ascomycota</taxon>
        <taxon>Pezizomycotina</taxon>
        <taxon>Sordariomycetes</taxon>
        <taxon>Hypocreomycetidae</taxon>
        <taxon>Hypocreales</taxon>
        <taxon>Nectriaceae</taxon>
        <taxon>Fusarium</taxon>
        <taxon>Fusarium fujikuroi species complex</taxon>
    </lineage>
</organism>
<dbReference type="InterPro" id="IPR024983">
    <property type="entry name" value="CHAT_dom"/>
</dbReference>
<dbReference type="Proteomes" id="UP000544331">
    <property type="component" value="Unassembled WGS sequence"/>
</dbReference>
<accession>A0A8H5Z1Q6</accession>
<keyword evidence="3" id="KW-1185">Reference proteome</keyword>
<comment type="caution">
    <text evidence="2">The sequence shown here is derived from an EMBL/GenBank/DDBJ whole genome shotgun (WGS) entry which is preliminary data.</text>
</comment>
<reference evidence="2 3" key="1">
    <citation type="submission" date="2020-05" db="EMBL/GenBank/DDBJ databases">
        <title>Identification and distribution of gene clusters putatively required for synthesis of sphingolipid metabolism inhibitors in phylogenetically diverse species of the filamentous fungus Fusarium.</title>
        <authorList>
            <person name="Kim H.-S."/>
            <person name="Busman M."/>
            <person name="Brown D.W."/>
            <person name="Divon H."/>
            <person name="Uhlig S."/>
            <person name="Proctor R.H."/>
        </authorList>
    </citation>
    <scope>NUCLEOTIDE SEQUENCE [LARGE SCALE GENOMIC DNA]</scope>
    <source>
        <strain evidence="2 3">NRRL 66235</strain>
    </source>
</reference>
<evidence type="ECO:0000313" key="3">
    <source>
        <dbReference type="Proteomes" id="UP000544331"/>
    </source>
</evidence>
<feature type="domain" description="CHAT" evidence="1">
    <location>
        <begin position="552"/>
        <end position="841"/>
    </location>
</feature>
<evidence type="ECO:0000313" key="2">
    <source>
        <dbReference type="EMBL" id="KAF5721581.1"/>
    </source>
</evidence>
<dbReference type="AlphaFoldDB" id="A0A8H5Z1Q6"/>